<dbReference type="PROSITE" id="PS50949">
    <property type="entry name" value="HTH_GNTR"/>
    <property type="match status" value="1"/>
</dbReference>
<dbReference type="EMBL" id="BONY01000077">
    <property type="protein sequence ID" value="GIH09822.1"/>
    <property type="molecule type" value="Genomic_DNA"/>
</dbReference>
<dbReference type="AlphaFoldDB" id="A0A8J3VKS2"/>
<dbReference type="SUPFAM" id="SSF48008">
    <property type="entry name" value="GntR ligand-binding domain-like"/>
    <property type="match status" value="1"/>
</dbReference>
<accession>A0A8J3VKS2</accession>
<dbReference type="Pfam" id="PF07729">
    <property type="entry name" value="FCD"/>
    <property type="match status" value="1"/>
</dbReference>
<dbReference type="Proteomes" id="UP000612899">
    <property type="component" value="Unassembled WGS sequence"/>
</dbReference>
<reference evidence="5" key="1">
    <citation type="submission" date="2021-01" db="EMBL/GenBank/DDBJ databases">
        <title>Whole genome shotgun sequence of Rhizocola hellebori NBRC 109834.</title>
        <authorList>
            <person name="Komaki H."/>
            <person name="Tamura T."/>
        </authorList>
    </citation>
    <scope>NUCLEOTIDE SEQUENCE</scope>
    <source>
        <strain evidence="5">NBRC 109834</strain>
    </source>
</reference>
<dbReference type="PRINTS" id="PR00035">
    <property type="entry name" value="HTHGNTR"/>
</dbReference>
<dbReference type="GO" id="GO:0003700">
    <property type="term" value="F:DNA-binding transcription factor activity"/>
    <property type="evidence" value="ECO:0007669"/>
    <property type="project" value="InterPro"/>
</dbReference>
<dbReference type="InterPro" id="IPR036388">
    <property type="entry name" value="WH-like_DNA-bd_sf"/>
</dbReference>
<proteinExistence type="predicted"/>
<evidence type="ECO:0000256" key="3">
    <source>
        <dbReference type="ARBA" id="ARBA00023163"/>
    </source>
</evidence>
<dbReference type="InterPro" id="IPR008920">
    <property type="entry name" value="TF_FadR/GntR_C"/>
</dbReference>
<evidence type="ECO:0000256" key="1">
    <source>
        <dbReference type="ARBA" id="ARBA00023015"/>
    </source>
</evidence>
<feature type="domain" description="HTH gntR-type" evidence="4">
    <location>
        <begin position="10"/>
        <end position="78"/>
    </location>
</feature>
<evidence type="ECO:0000256" key="2">
    <source>
        <dbReference type="ARBA" id="ARBA00023125"/>
    </source>
</evidence>
<dbReference type="InterPro" id="IPR036390">
    <property type="entry name" value="WH_DNA-bd_sf"/>
</dbReference>
<organism evidence="5 6">
    <name type="scientific">Rhizocola hellebori</name>
    <dbReference type="NCBI Taxonomy" id="1392758"/>
    <lineage>
        <taxon>Bacteria</taxon>
        <taxon>Bacillati</taxon>
        <taxon>Actinomycetota</taxon>
        <taxon>Actinomycetes</taxon>
        <taxon>Micromonosporales</taxon>
        <taxon>Micromonosporaceae</taxon>
        <taxon>Rhizocola</taxon>
    </lineage>
</organism>
<evidence type="ECO:0000313" key="6">
    <source>
        <dbReference type="Proteomes" id="UP000612899"/>
    </source>
</evidence>
<dbReference type="SMART" id="SM00895">
    <property type="entry name" value="FCD"/>
    <property type="match status" value="1"/>
</dbReference>
<dbReference type="PANTHER" id="PTHR43537:SF5">
    <property type="entry name" value="UXU OPERON TRANSCRIPTIONAL REGULATOR"/>
    <property type="match status" value="1"/>
</dbReference>
<sequence>MTEGATAARTTVTDRALARIKEMIATGELEPGQRLPVEKDLASAIGISRNSLREAIRALTVLGVLEARHGAGVYVTQLGPKDLLESFGVFAEVSQGVTVIDLVRVRKILEPAATATAAARLGEVDLARLRELMNAMAQASSAEEFVGHDQEFHRIINEAAGNPVLTAILGGLSSRTLRMRIWRGRHQDGAISRTLAEHDQIYQALAAREPEDARIAAAVHIASVEQWIRREEKH</sequence>
<keyword evidence="3" id="KW-0804">Transcription</keyword>
<dbReference type="Gene3D" id="1.10.10.10">
    <property type="entry name" value="Winged helix-like DNA-binding domain superfamily/Winged helix DNA-binding domain"/>
    <property type="match status" value="1"/>
</dbReference>
<evidence type="ECO:0000259" key="4">
    <source>
        <dbReference type="PROSITE" id="PS50949"/>
    </source>
</evidence>
<evidence type="ECO:0000313" key="5">
    <source>
        <dbReference type="EMBL" id="GIH09822.1"/>
    </source>
</evidence>
<dbReference type="PANTHER" id="PTHR43537">
    <property type="entry name" value="TRANSCRIPTIONAL REGULATOR, GNTR FAMILY"/>
    <property type="match status" value="1"/>
</dbReference>
<protein>
    <submittedName>
        <fullName evidence="5">GntR family transcriptional regulator</fullName>
    </submittedName>
</protein>
<dbReference type="SMART" id="SM00345">
    <property type="entry name" value="HTH_GNTR"/>
    <property type="match status" value="1"/>
</dbReference>
<keyword evidence="2" id="KW-0238">DNA-binding</keyword>
<dbReference type="SUPFAM" id="SSF46785">
    <property type="entry name" value="Winged helix' DNA-binding domain"/>
    <property type="match status" value="1"/>
</dbReference>
<keyword evidence="1" id="KW-0805">Transcription regulation</keyword>
<name>A0A8J3VKS2_9ACTN</name>
<dbReference type="InterPro" id="IPR011711">
    <property type="entry name" value="GntR_C"/>
</dbReference>
<dbReference type="GO" id="GO:0003677">
    <property type="term" value="F:DNA binding"/>
    <property type="evidence" value="ECO:0007669"/>
    <property type="project" value="UniProtKB-KW"/>
</dbReference>
<dbReference type="InterPro" id="IPR000524">
    <property type="entry name" value="Tscrpt_reg_HTH_GntR"/>
</dbReference>
<dbReference type="RefSeq" id="WP_203913547.1">
    <property type="nucleotide sequence ID" value="NZ_BONY01000077.1"/>
</dbReference>
<gene>
    <name evidence="5" type="primary">pdhR</name>
    <name evidence="5" type="ORF">Rhe02_78890</name>
</gene>
<comment type="caution">
    <text evidence="5">The sequence shown here is derived from an EMBL/GenBank/DDBJ whole genome shotgun (WGS) entry which is preliminary data.</text>
</comment>
<dbReference type="Gene3D" id="1.20.120.530">
    <property type="entry name" value="GntR ligand-binding domain-like"/>
    <property type="match status" value="1"/>
</dbReference>
<keyword evidence="6" id="KW-1185">Reference proteome</keyword>
<dbReference type="Pfam" id="PF00392">
    <property type="entry name" value="GntR"/>
    <property type="match status" value="1"/>
</dbReference>
<dbReference type="CDD" id="cd07377">
    <property type="entry name" value="WHTH_GntR"/>
    <property type="match status" value="1"/>
</dbReference>